<gene>
    <name evidence="2" type="ordered locus">trd_A0922</name>
</gene>
<keyword evidence="2" id="KW-0503">Monooxygenase</keyword>
<dbReference type="AlphaFoldDB" id="B9L558"/>
<dbReference type="InterPro" id="IPR036889">
    <property type="entry name" value="mOase_MmoB_DmpM_sf"/>
</dbReference>
<dbReference type="KEGG" id="tro:trd_A0922"/>
<dbReference type="RefSeq" id="WP_012642459.1">
    <property type="nucleotide sequence ID" value="NC_011961.1"/>
</dbReference>
<dbReference type="Proteomes" id="UP000000447">
    <property type="component" value="Plasmid unnamed"/>
</dbReference>
<accession>B9L558</accession>
<dbReference type="InterPro" id="IPR003454">
    <property type="entry name" value="MOase_MmoB_DmpM"/>
</dbReference>
<keyword evidence="2" id="KW-0614">Plasmid</keyword>
<dbReference type="OrthoDB" id="9805636at2"/>
<geneLocation type="plasmid" evidence="3">
    <name>Tros</name>
</geneLocation>
<evidence type="ECO:0000256" key="1">
    <source>
        <dbReference type="ARBA" id="ARBA00006313"/>
    </source>
</evidence>
<comment type="similarity">
    <text evidence="1">Belongs to the TmoD/XamoD family.</text>
</comment>
<reference evidence="2 3" key="1">
    <citation type="journal article" date="2009" name="PLoS ONE">
        <title>Complete genome sequence of the aerobic CO-oxidizing thermophile Thermomicrobium roseum.</title>
        <authorList>
            <person name="Wu D."/>
            <person name="Raymond J."/>
            <person name="Wu M."/>
            <person name="Chatterji S."/>
            <person name="Ren Q."/>
            <person name="Graham J.E."/>
            <person name="Bryant D.A."/>
            <person name="Robb F."/>
            <person name="Colman A."/>
            <person name="Tallon L.J."/>
            <person name="Badger J.H."/>
            <person name="Madupu R."/>
            <person name="Ward N.L."/>
            <person name="Eisen J.A."/>
        </authorList>
    </citation>
    <scope>NUCLEOTIDE SEQUENCE [LARGE SCALE GENOMIC DNA]</scope>
    <source>
        <strain evidence="3">ATCC 27502 / DSM 5159 / P-2</strain>
        <plasmid evidence="2">unnamed</plasmid>
    </source>
</reference>
<organism evidence="2 3">
    <name type="scientific">Thermomicrobium roseum (strain ATCC 27502 / DSM 5159 / P-2)</name>
    <dbReference type="NCBI Taxonomy" id="309801"/>
    <lineage>
        <taxon>Bacteria</taxon>
        <taxon>Pseudomonadati</taxon>
        <taxon>Thermomicrobiota</taxon>
        <taxon>Thermomicrobia</taxon>
        <taxon>Thermomicrobiales</taxon>
        <taxon>Thermomicrobiaceae</taxon>
        <taxon>Thermomicrobium</taxon>
    </lineage>
</organism>
<evidence type="ECO:0000313" key="3">
    <source>
        <dbReference type="Proteomes" id="UP000000447"/>
    </source>
</evidence>
<dbReference type="HOGENOM" id="CLU_148539_1_0_0"/>
<dbReference type="Gene3D" id="3.90.56.10">
    <property type="entry name" value="Monooxygenase component MmoB/DmpM"/>
    <property type="match status" value="1"/>
</dbReference>
<sequence>MPHVDRTSHLVGPVLGGVFPELIEAVKEAAYRDNPPDEVVIEDRDGYVRIHAPRVFRLRRSTMREVLGRPFELAELEPAMPAFAGRIKQTRDEWIWYLEHADN</sequence>
<proteinExistence type="inferred from homology"/>
<dbReference type="SUPFAM" id="SSF56029">
    <property type="entry name" value="Monooxygenase (hydroxylase) regulatory protein"/>
    <property type="match status" value="1"/>
</dbReference>
<dbReference type="eggNOG" id="ENOG50334EV">
    <property type="taxonomic scope" value="Bacteria"/>
</dbReference>
<keyword evidence="2" id="KW-0560">Oxidoreductase</keyword>
<evidence type="ECO:0000313" key="2">
    <source>
        <dbReference type="EMBL" id="ACM06472.1"/>
    </source>
</evidence>
<name>B9L558_THERP</name>
<keyword evidence="3" id="KW-1185">Reference proteome</keyword>
<protein>
    <submittedName>
        <fullName evidence="2">Toluene-4-monooxygenase system protein D</fullName>
    </submittedName>
</protein>
<dbReference type="EMBL" id="CP001276">
    <property type="protein sequence ID" value="ACM06472.1"/>
    <property type="molecule type" value="Genomic_DNA"/>
</dbReference>
<dbReference type="GO" id="GO:0004497">
    <property type="term" value="F:monooxygenase activity"/>
    <property type="evidence" value="ECO:0007669"/>
    <property type="project" value="UniProtKB-KW"/>
</dbReference>
<dbReference type="Pfam" id="PF02406">
    <property type="entry name" value="MmoB_DmpM"/>
    <property type="match status" value="1"/>
</dbReference>